<proteinExistence type="predicted"/>
<reference evidence="1" key="1">
    <citation type="submission" date="2022-08" db="EMBL/GenBank/DDBJ databases">
        <authorList>
            <person name="Gutierrez-Valencia J."/>
        </authorList>
    </citation>
    <scope>NUCLEOTIDE SEQUENCE</scope>
</reference>
<name>A0AAV0LCT6_9ROSI</name>
<dbReference type="Proteomes" id="UP001154282">
    <property type="component" value="Unassembled WGS sequence"/>
</dbReference>
<organism evidence="1 2">
    <name type="scientific">Linum tenue</name>
    <dbReference type="NCBI Taxonomy" id="586396"/>
    <lineage>
        <taxon>Eukaryota</taxon>
        <taxon>Viridiplantae</taxon>
        <taxon>Streptophyta</taxon>
        <taxon>Embryophyta</taxon>
        <taxon>Tracheophyta</taxon>
        <taxon>Spermatophyta</taxon>
        <taxon>Magnoliopsida</taxon>
        <taxon>eudicotyledons</taxon>
        <taxon>Gunneridae</taxon>
        <taxon>Pentapetalae</taxon>
        <taxon>rosids</taxon>
        <taxon>fabids</taxon>
        <taxon>Malpighiales</taxon>
        <taxon>Linaceae</taxon>
        <taxon>Linum</taxon>
    </lineage>
</organism>
<feature type="non-terminal residue" evidence="1">
    <location>
        <position position="1"/>
    </location>
</feature>
<comment type="caution">
    <text evidence="1">The sequence shown here is derived from an EMBL/GenBank/DDBJ whole genome shotgun (WGS) entry which is preliminary data.</text>
</comment>
<sequence>SLGVLWRCATQVVTVKPNDLGRHRSSCVTMKSSGVANPRT</sequence>
<dbReference type="AlphaFoldDB" id="A0AAV0LCT6"/>
<keyword evidence="2" id="KW-1185">Reference proteome</keyword>
<dbReference type="EMBL" id="CAMGYJ010000006">
    <property type="protein sequence ID" value="CAI0431793.1"/>
    <property type="molecule type" value="Genomic_DNA"/>
</dbReference>
<gene>
    <name evidence="1" type="ORF">LITE_LOCUS23160</name>
</gene>
<accession>A0AAV0LCT6</accession>
<protein>
    <submittedName>
        <fullName evidence="1">Uncharacterized protein</fullName>
    </submittedName>
</protein>
<evidence type="ECO:0000313" key="2">
    <source>
        <dbReference type="Proteomes" id="UP001154282"/>
    </source>
</evidence>
<evidence type="ECO:0000313" key="1">
    <source>
        <dbReference type="EMBL" id="CAI0431793.1"/>
    </source>
</evidence>